<feature type="transmembrane region" description="Helical" evidence="2">
    <location>
        <begin position="86"/>
        <end position="113"/>
    </location>
</feature>
<feature type="region of interest" description="Disordered" evidence="1">
    <location>
        <begin position="118"/>
        <end position="138"/>
    </location>
</feature>
<dbReference type="Proteomes" id="UP000598174">
    <property type="component" value="Unassembled WGS sequence"/>
</dbReference>
<feature type="compositionally biased region" description="Low complexity" evidence="1">
    <location>
        <begin position="118"/>
        <end position="130"/>
    </location>
</feature>
<evidence type="ECO:0000256" key="2">
    <source>
        <dbReference type="SAM" id="Phobius"/>
    </source>
</evidence>
<dbReference type="AlphaFoldDB" id="A0A919J2E5"/>
<feature type="transmembrane region" description="Helical" evidence="2">
    <location>
        <begin position="54"/>
        <end position="74"/>
    </location>
</feature>
<sequence>MSGSEGVDVTDPSAEPAEIRPVSKKIVIGEAVWLALFGATWAAAQVFAQADHNSAIAGGTAFAVSGVLLFGWLWRAQASRSGRIGMWATALALLIIVGGVAMAAVGATLAFLAGSTATKTPPTSGPTSGPTTPPSAAPGVKVRFYVPAIDDRRIEAGSELDLSGTVEGLAPGHKLFIISSTKKSESLFAVAGTGARESDAKSFAAADRDGPWSAHDGGVGSKKDEAGTPFKFTPYDADATCAEELEQVIRNSTGKAHRIEETLPSGCVAILKSEITVTLDAAKGR</sequence>
<evidence type="ECO:0000313" key="4">
    <source>
        <dbReference type="Proteomes" id="UP000598174"/>
    </source>
</evidence>
<keyword evidence="4" id="KW-1185">Reference proteome</keyword>
<accession>A0A919J2E5</accession>
<reference evidence="3" key="1">
    <citation type="submission" date="2021-01" db="EMBL/GenBank/DDBJ databases">
        <title>Whole genome shotgun sequence of Actinoplanes ferrugineus NBRC 15555.</title>
        <authorList>
            <person name="Komaki H."/>
            <person name="Tamura T."/>
        </authorList>
    </citation>
    <scope>NUCLEOTIDE SEQUENCE</scope>
    <source>
        <strain evidence="3">NBRC 15555</strain>
    </source>
</reference>
<evidence type="ECO:0000256" key="1">
    <source>
        <dbReference type="SAM" id="MobiDB-lite"/>
    </source>
</evidence>
<keyword evidence="2" id="KW-0472">Membrane</keyword>
<gene>
    <name evidence="3" type="ORF">Afe05nite_45080</name>
</gene>
<keyword evidence="2" id="KW-0812">Transmembrane</keyword>
<protein>
    <submittedName>
        <fullName evidence="3">Uncharacterized protein</fullName>
    </submittedName>
</protein>
<name>A0A919J2E5_9ACTN</name>
<evidence type="ECO:0000313" key="3">
    <source>
        <dbReference type="EMBL" id="GIE12668.1"/>
    </source>
</evidence>
<organism evidence="3 4">
    <name type="scientific">Paractinoplanes ferrugineus</name>
    <dbReference type="NCBI Taxonomy" id="113564"/>
    <lineage>
        <taxon>Bacteria</taxon>
        <taxon>Bacillati</taxon>
        <taxon>Actinomycetota</taxon>
        <taxon>Actinomycetes</taxon>
        <taxon>Micromonosporales</taxon>
        <taxon>Micromonosporaceae</taxon>
        <taxon>Paractinoplanes</taxon>
    </lineage>
</organism>
<comment type="caution">
    <text evidence="3">The sequence shown here is derived from an EMBL/GenBank/DDBJ whole genome shotgun (WGS) entry which is preliminary data.</text>
</comment>
<keyword evidence="2" id="KW-1133">Transmembrane helix</keyword>
<dbReference type="EMBL" id="BOMM01000040">
    <property type="protein sequence ID" value="GIE12668.1"/>
    <property type="molecule type" value="Genomic_DNA"/>
</dbReference>
<feature type="transmembrane region" description="Helical" evidence="2">
    <location>
        <begin position="26"/>
        <end position="48"/>
    </location>
</feature>
<proteinExistence type="predicted"/>